<organism evidence="6 7">
    <name type="scientific">Eucalyptus globulus</name>
    <name type="common">Tasmanian blue gum</name>
    <dbReference type="NCBI Taxonomy" id="34317"/>
    <lineage>
        <taxon>Eukaryota</taxon>
        <taxon>Viridiplantae</taxon>
        <taxon>Streptophyta</taxon>
        <taxon>Embryophyta</taxon>
        <taxon>Tracheophyta</taxon>
        <taxon>Spermatophyta</taxon>
        <taxon>Magnoliopsida</taxon>
        <taxon>eudicotyledons</taxon>
        <taxon>Gunneridae</taxon>
        <taxon>Pentapetalae</taxon>
        <taxon>rosids</taxon>
        <taxon>malvids</taxon>
        <taxon>Myrtales</taxon>
        <taxon>Myrtaceae</taxon>
        <taxon>Myrtoideae</taxon>
        <taxon>Eucalypteae</taxon>
        <taxon>Eucalyptus</taxon>
    </lineage>
</organism>
<evidence type="ECO:0000256" key="3">
    <source>
        <dbReference type="SAM" id="MobiDB-lite"/>
    </source>
</evidence>
<accession>A0ABD3JJ56</accession>
<dbReference type="Proteomes" id="UP001634007">
    <property type="component" value="Unassembled WGS sequence"/>
</dbReference>
<dbReference type="EMBL" id="JBJKBG010000009">
    <property type="protein sequence ID" value="KAL3724211.1"/>
    <property type="molecule type" value="Genomic_DNA"/>
</dbReference>
<dbReference type="PROSITE" id="PS50213">
    <property type="entry name" value="FAS1"/>
    <property type="match status" value="1"/>
</dbReference>
<keyword evidence="7" id="KW-1185">Reference proteome</keyword>
<dbReference type="InterPro" id="IPR009291">
    <property type="entry name" value="Vps62"/>
</dbReference>
<evidence type="ECO:0000259" key="5">
    <source>
        <dbReference type="PROSITE" id="PS50213"/>
    </source>
</evidence>
<keyword evidence="2" id="KW-0654">Proteoglycan</keyword>
<evidence type="ECO:0000313" key="7">
    <source>
        <dbReference type="Proteomes" id="UP001634007"/>
    </source>
</evidence>
<evidence type="ECO:0000256" key="1">
    <source>
        <dbReference type="ARBA" id="ARBA00007843"/>
    </source>
</evidence>
<dbReference type="InterPro" id="IPR036378">
    <property type="entry name" value="FAS1_dom_sf"/>
</dbReference>
<dbReference type="Pfam" id="PF06101">
    <property type="entry name" value="Vps62"/>
    <property type="match status" value="1"/>
</dbReference>
<dbReference type="InterPro" id="IPR000782">
    <property type="entry name" value="FAS1_domain"/>
</dbReference>
<keyword evidence="4" id="KW-0732">Signal</keyword>
<comment type="similarity">
    <text evidence="1">Belongs to the fasciclin-like AGP family.</text>
</comment>
<evidence type="ECO:0000313" key="6">
    <source>
        <dbReference type="EMBL" id="KAL3724211.1"/>
    </source>
</evidence>
<dbReference type="Gene3D" id="2.30.180.10">
    <property type="entry name" value="FAS1 domain"/>
    <property type="match status" value="1"/>
</dbReference>
<dbReference type="PANTHER" id="PTHR48152:SF3">
    <property type="entry name" value="DUF946 FAMILY PROTEIN (DUF946)"/>
    <property type="match status" value="1"/>
</dbReference>
<comment type="caution">
    <text evidence="6">The sequence shown here is derived from an EMBL/GenBank/DDBJ whole genome shotgun (WGS) entry which is preliminary data.</text>
</comment>
<feature type="region of interest" description="Disordered" evidence="3">
    <location>
        <begin position="705"/>
        <end position="727"/>
    </location>
</feature>
<dbReference type="AlphaFoldDB" id="A0ABD3JJ56"/>
<protein>
    <recommendedName>
        <fullName evidence="5">FAS1 domain-containing protein</fullName>
    </recommendedName>
</protein>
<reference evidence="6 7" key="1">
    <citation type="submission" date="2024-11" db="EMBL/GenBank/DDBJ databases">
        <title>Chromosome-level genome assembly of Eucalyptus globulus Labill. provides insights into its genome evolution.</title>
        <authorList>
            <person name="Li X."/>
        </authorList>
    </citation>
    <scope>NUCLEOTIDE SEQUENCE [LARGE SCALE GENOMIC DNA]</scope>
    <source>
        <strain evidence="6">CL2024</strain>
        <tissue evidence="6">Fresh tender leaves</tissue>
    </source>
</reference>
<feature type="domain" description="FAS1" evidence="5">
    <location>
        <begin position="24"/>
        <end position="111"/>
    </location>
</feature>
<name>A0ABD3JJ56_EUCGL</name>
<dbReference type="PANTHER" id="PTHR48152">
    <property type="entry name" value="F1C9.34 PROTEIN"/>
    <property type="match status" value="1"/>
</dbReference>
<sequence>MHPMSSLAVLLLLHLLLHCTASAPLTTTSFLSQYSHFGSFSRYLAETGLANSLFDRTNLTVLAVDDAVISRLSGESRDVIRKVLSVHLVAGYYDLHKLRQLPNGRATLSTLFQENGNPQGSVEVAILRNGGVAFGSNRDVKLLNSFASHPHGISLLQISDLIMKPQSKGDDNGKKCVTYCPPPRAISKKSEALPIDTVFKLPSPLPTWPAGGGFAGGTIDFGGLLVYQTSSFSKVWAAYEGGPDNHGATFFEPSSLPEGYFMFGSYAQPNNRPLSGWLLVGKDQINDISNGTLKKPVDYSLIWSSNSSKIKQDVSGYIWSPIPPDGYKAVGHVVTTSPEKPSLDKIRCVRSDLTDQCETETWIWGFKGNPLSVYSSRASNREVGALAVSAGTFIAQNGQPSSSPLSCLRNAKHNISAMPNQSQIEALIKAYSPIVYFHPDEAYLPSSVDWFFTNGGLLYTKGQESNPVPVEATGSNLPLGGSNDGAYWLDLPLDGAAKDRVKKGYLQSAQAYVHVKPMLGATFTDIAIWLFYPFNGAAKAKVKFINLSLGRIGEHVGDWEHVTLRISNFDGQLWNVYFSEHGAGIWKGVSELEFQNANKFVVYASLHGHAAFFQPGTFLQGSDGVGMRNDVKKSSMFLDTGANYSIIAADHLGPSAVPVLPWLNYCREWGPRADYDAADEMQKVAKALPGKLKTALANAISGLPPEVLKQEGPTGPKMKPNWNGDEA</sequence>
<evidence type="ECO:0000256" key="2">
    <source>
        <dbReference type="ARBA" id="ARBA00022974"/>
    </source>
</evidence>
<keyword evidence="2" id="KW-0325">Glycoprotein</keyword>
<evidence type="ECO:0000256" key="4">
    <source>
        <dbReference type="SAM" id="SignalP"/>
    </source>
</evidence>
<feature type="signal peptide" evidence="4">
    <location>
        <begin position="1"/>
        <end position="22"/>
    </location>
</feature>
<feature type="chain" id="PRO_5044799760" description="FAS1 domain-containing protein" evidence="4">
    <location>
        <begin position="23"/>
        <end position="727"/>
    </location>
</feature>
<gene>
    <name evidence="6" type="ORF">ACJRO7_036257</name>
</gene>
<proteinExistence type="inferred from homology"/>
<dbReference type="SUPFAM" id="SSF82153">
    <property type="entry name" value="FAS1 domain"/>
    <property type="match status" value="1"/>
</dbReference>